<dbReference type="InterPro" id="IPR016181">
    <property type="entry name" value="Acyl_CoA_acyltransferase"/>
</dbReference>
<comment type="subcellular location">
    <subcellularLocation>
        <location evidence="8">Nucleus</location>
    </subcellularLocation>
</comment>
<dbReference type="EMBL" id="DS470972">
    <property type="protein sequence ID" value="EDO29009.1"/>
    <property type="molecule type" value="Genomic_DNA"/>
</dbReference>
<evidence type="ECO:0000256" key="4">
    <source>
        <dbReference type="ARBA" id="ARBA00022771"/>
    </source>
</evidence>
<evidence type="ECO:0000256" key="3">
    <source>
        <dbReference type="ARBA" id="ARBA00022679"/>
    </source>
</evidence>
<dbReference type="Gene3D" id="3.40.630.30">
    <property type="match status" value="1"/>
</dbReference>
<evidence type="ECO:0000256" key="2">
    <source>
        <dbReference type="ARBA" id="ARBA00013184"/>
    </source>
</evidence>
<evidence type="ECO:0000256" key="7">
    <source>
        <dbReference type="PIRSR" id="PIRSR602717-51"/>
    </source>
</evidence>
<keyword evidence="8" id="KW-0539">Nucleus</keyword>
<evidence type="ECO:0000256" key="1">
    <source>
        <dbReference type="ARBA" id="ARBA00010107"/>
    </source>
</evidence>
<dbReference type="InterPro" id="IPR036388">
    <property type="entry name" value="WH-like_DNA-bd_sf"/>
</dbReference>
<dbReference type="GO" id="GO:0005634">
    <property type="term" value="C:nucleus"/>
    <property type="evidence" value="ECO:0007669"/>
    <property type="project" value="UniProtKB-SubCell"/>
</dbReference>
<dbReference type="FunFam" id="1.10.10.10:FF:000022">
    <property type="entry name" value="Histone acetyltransferase"/>
    <property type="match status" value="1"/>
</dbReference>
<name>A7T4V3_NEMVE</name>
<dbReference type="InterPro" id="IPR050603">
    <property type="entry name" value="MYST_HAT"/>
</dbReference>
<dbReference type="GO" id="GO:0006355">
    <property type="term" value="P:regulation of DNA-templated transcription"/>
    <property type="evidence" value="ECO:0007669"/>
    <property type="project" value="InterPro"/>
</dbReference>
<evidence type="ECO:0000313" key="10">
    <source>
        <dbReference type="EMBL" id="EDO29009.1"/>
    </source>
</evidence>
<dbReference type="GO" id="GO:0004402">
    <property type="term" value="F:histone acetyltransferase activity"/>
    <property type="evidence" value="ECO:0007669"/>
    <property type="project" value="InterPro"/>
</dbReference>
<dbReference type="InterPro" id="IPR002717">
    <property type="entry name" value="HAT_MYST-type"/>
</dbReference>
<dbReference type="OMA" id="MRIELRC"/>
<organism evidence="10 11">
    <name type="scientific">Nematostella vectensis</name>
    <name type="common">Starlet sea anemone</name>
    <dbReference type="NCBI Taxonomy" id="45351"/>
    <lineage>
        <taxon>Eukaryota</taxon>
        <taxon>Metazoa</taxon>
        <taxon>Cnidaria</taxon>
        <taxon>Anthozoa</taxon>
        <taxon>Hexacorallia</taxon>
        <taxon>Actiniaria</taxon>
        <taxon>Edwardsiidae</taxon>
        <taxon>Nematostella</taxon>
    </lineage>
</organism>
<dbReference type="SUPFAM" id="SSF55729">
    <property type="entry name" value="Acyl-CoA N-acyltransferases (Nat)"/>
    <property type="match status" value="1"/>
</dbReference>
<gene>
    <name evidence="10" type="ORF">NEMVEDRAFT_v1g231439</name>
</gene>
<evidence type="ECO:0000313" key="11">
    <source>
        <dbReference type="Proteomes" id="UP000001593"/>
    </source>
</evidence>
<dbReference type="eggNOG" id="KOG2747">
    <property type="taxonomic scope" value="Eukaryota"/>
</dbReference>
<keyword evidence="11" id="KW-1185">Reference proteome</keyword>
<dbReference type="Pfam" id="PF01853">
    <property type="entry name" value="MOZ_SAS"/>
    <property type="match status" value="1"/>
</dbReference>
<evidence type="ECO:0000256" key="5">
    <source>
        <dbReference type="ARBA" id="ARBA00022833"/>
    </source>
</evidence>
<dbReference type="Gene3D" id="1.10.10.10">
    <property type="entry name" value="Winged helix-like DNA-binding domain superfamily/Winged helix DNA-binding domain"/>
    <property type="match status" value="1"/>
</dbReference>
<dbReference type="HOGENOM" id="CLU_011815_4_1_1"/>
<keyword evidence="4" id="KW-0863">Zinc-finger</keyword>
<keyword evidence="3" id="KW-0808">Transferase</keyword>
<proteinExistence type="inferred from homology"/>
<dbReference type="STRING" id="45351.A7T4V3"/>
<dbReference type="KEGG" id="nve:5499506"/>
<keyword evidence="4" id="KW-0479">Metal-binding</keyword>
<feature type="domain" description="MYST-type HAT" evidence="9">
    <location>
        <begin position="1"/>
        <end position="126"/>
    </location>
</feature>
<dbReference type="PANTHER" id="PTHR10615:SF161">
    <property type="entry name" value="HISTONE ACETYLTRANSFERASE KAT7"/>
    <property type="match status" value="1"/>
</dbReference>
<dbReference type="PANTHER" id="PTHR10615">
    <property type="entry name" value="HISTONE ACETYLTRANSFERASE"/>
    <property type="match status" value="1"/>
</dbReference>
<dbReference type="EC" id="2.3.1.48" evidence="2 8"/>
<feature type="active site" description="Proton donor/acceptor" evidence="7">
    <location>
        <position position="27"/>
    </location>
</feature>
<dbReference type="PROSITE" id="PS51726">
    <property type="entry name" value="MYST_HAT"/>
    <property type="match status" value="1"/>
</dbReference>
<reference evidence="10 11" key="1">
    <citation type="journal article" date="2007" name="Science">
        <title>Sea anemone genome reveals ancestral eumetazoan gene repertoire and genomic organization.</title>
        <authorList>
            <person name="Putnam N.H."/>
            <person name="Srivastava M."/>
            <person name="Hellsten U."/>
            <person name="Dirks B."/>
            <person name="Chapman J."/>
            <person name="Salamov A."/>
            <person name="Terry A."/>
            <person name="Shapiro H."/>
            <person name="Lindquist E."/>
            <person name="Kapitonov V.V."/>
            <person name="Jurka J."/>
            <person name="Genikhovich G."/>
            <person name="Grigoriev I.V."/>
            <person name="Lucas S.M."/>
            <person name="Steele R.E."/>
            <person name="Finnerty J.R."/>
            <person name="Technau U."/>
            <person name="Martindale M.Q."/>
            <person name="Rokhsar D.S."/>
        </authorList>
    </citation>
    <scope>NUCLEOTIDE SEQUENCE [LARGE SCALE GENOMIC DNA]</scope>
    <source>
        <strain evidence="11">CH2 X CH6</strain>
    </source>
</reference>
<keyword evidence="5" id="KW-0862">Zinc</keyword>
<comment type="similarity">
    <text evidence="1 8">Belongs to the MYST (SAS/MOZ) family.</text>
</comment>
<dbReference type="AlphaFoldDB" id="A7T4V3"/>
<evidence type="ECO:0000259" key="9">
    <source>
        <dbReference type="PROSITE" id="PS51726"/>
    </source>
</evidence>
<dbReference type="InParanoid" id="A7T4V3"/>
<dbReference type="PhylomeDB" id="A7T4V3"/>
<protein>
    <recommendedName>
        <fullName evidence="2 8">Histone acetyltransferase</fullName>
        <ecNumber evidence="2 8">2.3.1.48</ecNumber>
    </recommendedName>
</protein>
<sequence>MKQGYGKMLIDFSYLLSKTECKVGSPEKPLSDLGLISYRSYWKNIVLKYLHCYGYDTISIKDISQETAIHPNDIVSTLQYLGLLKYWKGKHLVLRSPELFEEFAKRVAARPANYQEIDPTCLQWSPPALDGKP</sequence>
<dbReference type="GO" id="GO:0008270">
    <property type="term" value="F:zinc ion binding"/>
    <property type="evidence" value="ECO:0007669"/>
    <property type="project" value="UniProtKB-KW"/>
</dbReference>
<keyword evidence="6" id="KW-0007">Acetylation</keyword>
<comment type="catalytic activity">
    <reaction evidence="8">
        <text>L-lysyl-[protein] + acetyl-CoA = N(6)-acetyl-L-lysyl-[protein] + CoA + H(+)</text>
        <dbReference type="Rhea" id="RHEA:45948"/>
        <dbReference type="Rhea" id="RHEA-COMP:9752"/>
        <dbReference type="Rhea" id="RHEA-COMP:10731"/>
        <dbReference type="ChEBI" id="CHEBI:15378"/>
        <dbReference type="ChEBI" id="CHEBI:29969"/>
        <dbReference type="ChEBI" id="CHEBI:57287"/>
        <dbReference type="ChEBI" id="CHEBI:57288"/>
        <dbReference type="ChEBI" id="CHEBI:61930"/>
        <dbReference type="EC" id="2.3.1.48"/>
    </reaction>
</comment>
<evidence type="ECO:0000256" key="8">
    <source>
        <dbReference type="RuleBase" id="RU361211"/>
    </source>
</evidence>
<dbReference type="Proteomes" id="UP000001593">
    <property type="component" value="Unassembled WGS sequence"/>
</dbReference>
<evidence type="ECO:0000256" key="6">
    <source>
        <dbReference type="ARBA" id="ARBA00022990"/>
    </source>
</evidence>
<accession>A7T4V3</accession>